<dbReference type="GO" id="GO:0003677">
    <property type="term" value="F:DNA binding"/>
    <property type="evidence" value="ECO:0007669"/>
    <property type="project" value="UniProtKB-KW"/>
</dbReference>
<name>A0A2U1KLQ7_ARTAN</name>
<dbReference type="Gene3D" id="1.10.10.60">
    <property type="entry name" value="Homeodomain-like"/>
    <property type="match status" value="1"/>
</dbReference>
<comment type="caution">
    <text evidence="4">The sequence shown here is derived from an EMBL/GenBank/DDBJ whole genome shotgun (WGS) entry which is preliminary data.</text>
</comment>
<dbReference type="InterPro" id="IPR009057">
    <property type="entry name" value="Homeodomain-like_sf"/>
</dbReference>
<evidence type="ECO:0000313" key="5">
    <source>
        <dbReference type="Proteomes" id="UP000245207"/>
    </source>
</evidence>
<proteinExistence type="predicted"/>
<evidence type="ECO:0000256" key="2">
    <source>
        <dbReference type="ARBA" id="ARBA00023163"/>
    </source>
</evidence>
<keyword evidence="3" id="KW-0539">Nucleus</keyword>
<dbReference type="OrthoDB" id="118550at2759"/>
<evidence type="ECO:0000256" key="3">
    <source>
        <dbReference type="ARBA" id="ARBA00023242"/>
    </source>
</evidence>
<dbReference type="InterPro" id="IPR044636">
    <property type="entry name" value="RADIALIS-like"/>
</dbReference>
<keyword evidence="1" id="KW-0805">Transcription regulation</keyword>
<protein>
    <submittedName>
        <fullName evidence="4">Homeodomain-like protein</fullName>
    </submittedName>
</protein>
<dbReference type="GO" id="GO:0003700">
    <property type="term" value="F:DNA-binding transcription factor activity"/>
    <property type="evidence" value="ECO:0007669"/>
    <property type="project" value="InterPro"/>
</dbReference>
<dbReference type="Proteomes" id="UP000245207">
    <property type="component" value="Unassembled WGS sequence"/>
</dbReference>
<accession>A0A2U1KLQ7</accession>
<keyword evidence="4" id="KW-0371">Homeobox</keyword>
<dbReference type="PANTHER" id="PTHR43952">
    <property type="entry name" value="MYB FAMILY TRANSCRIPTION FACTOR-RELATED"/>
    <property type="match status" value="1"/>
</dbReference>
<gene>
    <name evidence="4" type="ORF">CTI12_AA588440</name>
</gene>
<organism evidence="4 5">
    <name type="scientific">Artemisia annua</name>
    <name type="common">Sweet wormwood</name>
    <dbReference type="NCBI Taxonomy" id="35608"/>
    <lineage>
        <taxon>Eukaryota</taxon>
        <taxon>Viridiplantae</taxon>
        <taxon>Streptophyta</taxon>
        <taxon>Embryophyta</taxon>
        <taxon>Tracheophyta</taxon>
        <taxon>Spermatophyta</taxon>
        <taxon>Magnoliopsida</taxon>
        <taxon>eudicotyledons</taxon>
        <taxon>Gunneridae</taxon>
        <taxon>Pentapetalae</taxon>
        <taxon>asterids</taxon>
        <taxon>campanulids</taxon>
        <taxon>Asterales</taxon>
        <taxon>Asteraceae</taxon>
        <taxon>Asteroideae</taxon>
        <taxon>Anthemideae</taxon>
        <taxon>Artemisiinae</taxon>
        <taxon>Artemisia</taxon>
    </lineage>
</organism>
<reference evidence="4 5" key="1">
    <citation type="journal article" date="2018" name="Mol. Plant">
        <title>The genome of Artemisia annua provides insight into the evolution of Asteraceae family and artemisinin biosynthesis.</title>
        <authorList>
            <person name="Shen Q."/>
            <person name="Zhang L."/>
            <person name="Liao Z."/>
            <person name="Wang S."/>
            <person name="Yan T."/>
            <person name="Shi P."/>
            <person name="Liu M."/>
            <person name="Fu X."/>
            <person name="Pan Q."/>
            <person name="Wang Y."/>
            <person name="Lv Z."/>
            <person name="Lu X."/>
            <person name="Zhang F."/>
            <person name="Jiang W."/>
            <person name="Ma Y."/>
            <person name="Chen M."/>
            <person name="Hao X."/>
            <person name="Li L."/>
            <person name="Tang Y."/>
            <person name="Lv G."/>
            <person name="Zhou Y."/>
            <person name="Sun X."/>
            <person name="Brodelius P.E."/>
            <person name="Rose J.K.C."/>
            <person name="Tang K."/>
        </authorList>
    </citation>
    <scope>NUCLEOTIDE SEQUENCE [LARGE SCALE GENOMIC DNA]</scope>
    <source>
        <strain evidence="5">cv. Huhao1</strain>
        <tissue evidence="4">Leaf</tissue>
    </source>
</reference>
<dbReference type="EMBL" id="PKPP01016500">
    <property type="protein sequence ID" value="PWA37642.1"/>
    <property type="molecule type" value="Genomic_DNA"/>
</dbReference>
<dbReference type="STRING" id="35608.A0A2U1KLQ7"/>
<dbReference type="SUPFAM" id="SSF46689">
    <property type="entry name" value="Homeodomain-like"/>
    <property type="match status" value="1"/>
</dbReference>
<evidence type="ECO:0000256" key="1">
    <source>
        <dbReference type="ARBA" id="ARBA00023015"/>
    </source>
</evidence>
<keyword evidence="2" id="KW-0804">Transcription</keyword>
<keyword evidence="4" id="KW-0238">DNA-binding</keyword>
<sequence length="134" mass="15424">MASSSEWTWRKTKLFETLLVTYEKDPQRFQKIANIMGKTKEEVEIHYQKLVDDVKAIEADEVPLPNYKDNAAPGGGQDEKKKIEVGWSVGVIKPSYVCCVYFHMCEDAVYTIVVDCIQRKKCSKLRFGELVIKE</sequence>
<evidence type="ECO:0000313" key="4">
    <source>
        <dbReference type="EMBL" id="PWA37642.1"/>
    </source>
</evidence>
<dbReference type="PANTHER" id="PTHR43952:SF72">
    <property type="entry name" value="MYB-LIKE DOMAIN-CONTAINING PROTEIN"/>
    <property type="match status" value="1"/>
</dbReference>
<dbReference type="AlphaFoldDB" id="A0A2U1KLQ7"/>
<keyword evidence="5" id="KW-1185">Reference proteome</keyword>